<keyword evidence="3" id="KW-1185">Reference proteome</keyword>
<evidence type="ECO:0008006" key="4">
    <source>
        <dbReference type="Google" id="ProtNLM"/>
    </source>
</evidence>
<dbReference type="RefSeq" id="WP_221473094.1">
    <property type="nucleotide sequence ID" value="NZ_BAAAWZ010000001.1"/>
</dbReference>
<feature type="transmembrane region" description="Helical" evidence="1">
    <location>
        <begin position="202"/>
        <end position="221"/>
    </location>
</feature>
<reference evidence="2 3" key="1">
    <citation type="submission" date="2020-08" db="EMBL/GenBank/DDBJ databases">
        <title>Genomic Encyclopedia of Type Strains, Phase III (KMG-III): the genomes of soil and plant-associated and newly described type strains.</title>
        <authorList>
            <person name="Whitman W."/>
        </authorList>
    </citation>
    <scope>NUCLEOTIDE SEQUENCE [LARGE SCALE GENOMIC DNA]</scope>
    <source>
        <strain evidence="2 3">CECT 3303</strain>
    </source>
</reference>
<sequence>MSRTTDQPVRGVALVAGIALVAMAVLAGLANFGVVENLVTEGDAERTAQAVRGSEGLFRYGVAGLLLVAILDVIAAWALMVFFRPVHEGVATLAAWLRAVYAGVFTVAIAQLAGVPPLLDAAGHPRADTADRLHAEALMKIDAFHEIWDAGLSLFGLHLVLLGYLAYRSGHVPRPLGVLLAIAGLGYLVDSLGALLVPDLSLGAAVFTFVGEVVFMVWLLARGGVERTRTA</sequence>
<name>A0A841CX17_PLAVE</name>
<evidence type="ECO:0000313" key="3">
    <source>
        <dbReference type="Proteomes" id="UP000562352"/>
    </source>
</evidence>
<dbReference type="InterPro" id="IPR025495">
    <property type="entry name" value="DUF4386"/>
</dbReference>
<proteinExistence type="predicted"/>
<keyword evidence="1" id="KW-0812">Transmembrane</keyword>
<dbReference type="EMBL" id="JACHJJ010000001">
    <property type="protein sequence ID" value="MBB5961363.1"/>
    <property type="molecule type" value="Genomic_DNA"/>
</dbReference>
<feature type="transmembrane region" description="Helical" evidence="1">
    <location>
        <begin position="12"/>
        <end position="34"/>
    </location>
</feature>
<organism evidence="2 3">
    <name type="scientific">Planomonospora venezuelensis</name>
    <dbReference type="NCBI Taxonomy" id="1999"/>
    <lineage>
        <taxon>Bacteria</taxon>
        <taxon>Bacillati</taxon>
        <taxon>Actinomycetota</taxon>
        <taxon>Actinomycetes</taxon>
        <taxon>Streptosporangiales</taxon>
        <taxon>Streptosporangiaceae</taxon>
        <taxon>Planomonospora</taxon>
    </lineage>
</organism>
<dbReference type="Pfam" id="PF14329">
    <property type="entry name" value="DUF4386"/>
    <property type="match status" value="1"/>
</dbReference>
<feature type="transmembrane region" description="Helical" evidence="1">
    <location>
        <begin position="176"/>
        <end position="196"/>
    </location>
</feature>
<feature type="transmembrane region" description="Helical" evidence="1">
    <location>
        <begin position="95"/>
        <end position="115"/>
    </location>
</feature>
<gene>
    <name evidence="2" type="ORF">FHS22_000601</name>
</gene>
<keyword evidence="1" id="KW-1133">Transmembrane helix</keyword>
<feature type="transmembrane region" description="Helical" evidence="1">
    <location>
        <begin position="147"/>
        <end position="167"/>
    </location>
</feature>
<dbReference type="Proteomes" id="UP000562352">
    <property type="component" value="Unassembled WGS sequence"/>
</dbReference>
<evidence type="ECO:0000313" key="2">
    <source>
        <dbReference type="EMBL" id="MBB5961363.1"/>
    </source>
</evidence>
<protein>
    <recommendedName>
        <fullName evidence="4">DUF4386 domain-containing protein</fullName>
    </recommendedName>
</protein>
<dbReference type="AlphaFoldDB" id="A0A841CX17"/>
<evidence type="ECO:0000256" key="1">
    <source>
        <dbReference type="SAM" id="Phobius"/>
    </source>
</evidence>
<feature type="transmembrane region" description="Helical" evidence="1">
    <location>
        <begin position="60"/>
        <end position="83"/>
    </location>
</feature>
<keyword evidence="1" id="KW-0472">Membrane</keyword>
<comment type="caution">
    <text evidence="2">The sequence shown here is derived from an EMBL/GenBank/DDBJ whole genome shotgun (WGS) entry which is preliminary data.</text>
</comment>
<accession>A0A841CX17</accession>